<evidence type="ECO:0000259" key="4">
    <source>
        <dbReference type="Pfam" id="PF05036"/>
    </source>
</evidence>
<dbReference type="SUPFAM" id="SSF53955">
    <property type="entry name" value="Lysozyme-like"/>
    <property type="match status" value="1"/>
</dbReference>
<comment type="similarity">
    <text evidence="1">Belongs to the transglycosylase Slt family.</text>
</comment>
<gene>
    <name evidence="5" type="ORF">GCM10010994_03020</name>
</gene>
<comment type="caution">
    <text evidence="5">The sequence shown here is derived from an EMBL/GenBank/DDBJ whole genome shotgun (WGS) entry which is preliminary data.</text>
</comment>
<dbReference type="Proteomes" id="UP000637002">
    <property type="component" value="Unassembled WGS sequence"/>
</dbReference>
<dbReference type="AlphaFoldDB" id="A0A916X7S4"/>
<keyword evidence="6" id="KW-1185">Reference proteome</keyword>
<evidence type="ECO:0000313" key="6">
    <source>
        <dbReference type="Proteomes" id="UP000637002"/>
    </source>
</evidence>
<reference evidence="5" key="1">
    <citation type="journal article" date="2014" name="Int. J. Syst. Evol. Microbiol.">
        <title>Complete genome sequence of Corynebacterium casei LMG S-19264T (=DSM 44701T), isolated from a smear-ripened cheese.</title>
        <authorList>
            <consortium name="US DOE Joint Genome Institute (JGI-PGF)"/>
            <person name="Walter F."/>
            <person name="Albersmeier A."/>
            <person name="Kalinowski J."/>
            <person name="Ruckert C."/>
        </authorList>
    </citation>
    <scope>NUCLEOTIDE SEQUENCE</scope>
    <source>
        <strain evidence="5">CGMCC 1.12919</strain>
    </source>
</reference>
<dbReference type="InterPro" id="IPR007730">
    <property type="entry name" value="SPOR-like_dom"/>
</dbReference>
<dbReference type="InterPro" id="IPR008258">
    <property type="entry name" value="Transglycosylase_SLT_dom_1"/>
</dbReference>
<dbReference type="Pfam" id="PF01464">
    <property type="entry name" value="SLT"/>
    <property type="match status" value="1"/>
</dbReference>
<dbReference type="InterPro" id="IPR023346">
    <property type="entry name" value="Lysozyme-like_dom_sf"/>
</dbReference>
<feature type="domain" description="SPOR" evidence="4">
    <location>
        <begin position="226"/>
        <end position="305"/>
    </location>
</feature>
<protein>
    <submittedName>
        <fullName evidence="5">Transglycosylase</fullName>
    </submittedName>
</protein>
<organism evidence="5 6">
    <name type="scientific">Chelatococcus reniformis</name>
    <dbReference type="NCBI Taxonomy" id="1494448"/>
    <lineage>
        <taxon>Bacteria</taxon>
        <taxon>Pseudomonadati</taxon>
        <taxon>Pseudomonadota</taxon>
        <taxon>Alphaproteobacteria</taxon>
        <taxon>Hyphomicrobiales</taxon>
        <taxon>Chelatococcaceae</taxon>
        <taxon>Chelatococcus</taxon>
    </lineage>
</organism>
<comment type="similarity">
    <text evidence="2">Belongs to the virb1 family.</text>
</comment>
<dbReference type="PANTHER" id="PTHR37423">
    <property type="entry name" value="SOLUBLE LYTIC MUREIN TRANSGLYCOSYLASE-RELATED"/>
    <property type="match status" value="1"/>
</dbReference>
<dbReference type="Pfam" id="PF05036">
    <property type="entry name" value="SPOR"/>
    <property type="match status" value="1"/>
</dbReference>
<name>A0A916X7S4_9HYPH</name>
<reference evidence="5" key="2">
    <citation type="submission" date="2020-09" db="EMBL/GenBank/DDBJ databases">
        <authorList>
            <person name="Sun Q."/>
            <person name="Zhou Y."/>
        </authorList>
    </citation>
    <scope>NUCLEOTIDE SEQUENCE</scope>
    <source>
        <strain evidence="5">CGMCC 1.12919</strain>
    </source>
</reference>
<dbReference type="RefSeq" id="WP_373288173.1">
    <property type="nucleotide sequence ID" value="NZ_BMGG01000001.1"/>
</dbReference>
<dbReference type="EMBL" id="BMGG01000001">
    <property type="protein sequence ID" value="GGC47254.1"/>
    <property type="molecule type" value="Genomic_DNA"/>
</dbReference>
<sequence>MSRALVGTSACAWLFLLGMAWLGSLRAEAPAAAAAAPGAAATETPEQAVCRIIDGAAKSHGLPPSYLTRLIYRESAFRATAVSPVGAQGIAQFMPGTAADVGLADPFDPEQAIPKAARFLVDLKRRFGSWGLAAAAYNGGPTRLANWLEGKGGMPTETRNYVIAVTGRSVDEWADDYRAGKTAPDPELPEAKSLSCRETVAVLRRPGAPPLPGLPRGTGEDTIFAPWGVQLAGNFSRAQALATFARARNQYRTVIGDSRPMIIGTRLRSRGTRVFYRIRVPAPTRTAADALCGRIRAIQGACIVLKS</sequence>
<evidence type="ECO:0000259" key="3">
    <source>
        <dbReference type="Pfam" id="PF01464"/>
    </source>
</evidence>
<feature type="domain" description="Transglycosylase SLT" evidence="3">
    <location>
        <begin position="53"/>
        <end position="154"/>
    </location>
</feature>
<dbReference type="GO" id="GO:0042834">
    <property type="term" value="F:peptidoglycan binding"/>
    <property type="evidence" value="ECO:0007669"/>
    <property type="project" value="InterPro"/>
</dbReference>
<dbReference type="PANTHER" id="PTHR37423:SF2">
    <property type="entry name" value="MEMBRANE-BOUND LYTIC MUREIN TRANSGLYCOSYLASE C"/>
    <property type="match status" value="1"/>
</dbReference>
<accession>A0A916X7S4</accession>
<dbReference type="Gene3D" id="1.10.530.10">
    <property type="match status" value="1"/>
</dbReference>
<evidence type="ECO:0000313" key="5">
    <source>
        <dbReference type="EMBL" id="GGC47254.1"/>
    </source>
</evidence>
<proteinExistence type="inferred from homology"/>
<evidence type="ECO:0000256" key="2">
    <source>
        <dbReference type="ARBA" id="ARBA00009387"/>
    </source>
</evidence>
<evidence type="ECO:0000256" key="1">
    <source>
        <dbReference type="ARBA" id="ARBA00007734"/>
    </source>
</evidence>